<keyword evidence="4 9" id="KW-0802">TPR repeat</keyword>
<dbReference type="PANTHER" id="PTHR22904">
    <property type="entry name" value="TPR REPEAT CONTAINING PROTEIN"/>
    <property type="match status" value="1"/>
</dbReference>
<comment type="function">
    <text evidence="5">Acts as a co-chaperone and mediates the association of the chaperones HSP70 and HSP90 probably facilitating substrate transfer from HSP70 to HSP90. Stimulates HSP70 ATPase activity and, in contrast, inhibits HSP90 ATPase activity.</text>
</comment>
<dbReference type="Pfam" id="PF13414">
    <property type="entry name" value="TPR_11"/>
    <property type="match status" value="1"/>
</dbReference>
<dbReference type="Pfam" id="PF13181">
    <property type="entry name" value="TPR_8"/>
    <property type="match status" value="4"/>
</dbReference>
<evidence type="ECO:0000256" key="2">
    <source>
        <dbReference type="ARBA" id="ARBA00022490"/>
    </source>
</evidence>
<dbReference type="Pfam" id="PF17830">
    <property type="entry name" value="STI1-HOP_DP"/>
    <property type="match status" value="2"/>
</dbReference>
<keyword evidence="3" id="KW-0677">Repeat</keyword>
<feature type="repeat" description="TPR" evidence="9">
    <location>
        <begin position="455"/>
        <end position="488"/>
    </location>
</feature>
<evidence type="ECO:0000256" key="5">
    <source>
        <dbReference type="ARBA" id="ARBA00056105"/>
    </source>
</evidence>
<dbReference type="InterPro" id="IPR041243">
    <property type="entry name" value="STI1/HOP_DP"/>
</dbReference>
<evidence type="ECO:0000313" key="12">
    <source>
        <dbReference type="EMBL" id="EWM26282.1"/>
    </source>
</evidence>
<evidence type="ECO:0000256" key="1">
    <source>
        <dbReference type="ARBA" id="ARBA00004496"/>
    </source>
</evidence>
<evidence type="ECO:0000256" key="7">
    <source>
        <dbReference type="ARBA" id="ARBA00074766"/>
    </source>
</evidence>
<evidence type="ECO:0000256" key="10">
    <source>
        <dbReference type="SAM" id="MobiDB-lite"/>
    </source>
</evidence>
<dbReference type="Gene3D" id="1.25.40.10">
    <property type="entry name" value="Tetratricopeptide repeat domain"/>
    <property type="match status" value="3"/>
</dbReference>
<feature type="domain" description="STI1" evidence="11">
    <location>
        <begin position="147"/>
        <end position="186"/>
    </location>
</feature>
<dbReference type="PANTHER" id="PTHR22904:SF523">
    <property type="entry name" value="STRESS-INDUCED-PHOSPHOPROTEIN 1"/>
    <property type="match status" value="1"/>
</dbReference>
<dbReference type="InterPro" id="IPR011990">
    <property type="entry name" value="TPR-like_helical_dom_sf"/>
</dbReference>
<dbReference type="FunFam" id="1.25.40.10:FF:000010">
    <property type="entry name" value="Stress-induced phosphoprotein 1"/>
    <property type="match status" value="1"/>
</dbReference>
<dbReference type="InterPro" id="IPR006636">
    <property type="entry name" value="STI1_HS-bd"/>
</dbReference>
<comment type="subunit">
    <text evidence="6">Monomer. Homodimer. Forms a complex composed of HOP and chaperones HSP70 and HSP90; the interaction is stronger in the absence of ATP. Interacts (via TPR 1, 2, 3, 7, 8 and 9 repeats) with HSP70 (via C-terminus); the interaction is direct and is stronger in the absence of ATP. Interacts (via TPR 4, 5 and 6 repeats) with HSP90 (via C-terminus); the interaction is direct.</text>
</comment>
<evidence type="ECO:0000256" key="3">
    <source>
        <dbReference type="ARBA" id="ARBA00022737"/>
    </source>
</evidence>
<dbReference type="InterPro" id="IPR019734">
    <property type="entry name" value="TPR_rpt"/>
</dbReference>
<dbReference type="GO" id="GO:0005737">
    <property type="term" value="C:cytoplasm"/>
    <property type="evidence" value="ECO:0007669"/>
    <property type="project" value="UniProtKB-SubCell"/>
</dbReference>
<evidence type="ECO:0000313" key="13">
    <source>
        <dbReference type="Proteomes" id="UP000019335"/>
    </source>
</evidence>
<dbReference type="FunFam" id="1.25.40.10:FF:000020">
    <property type="entry name" value="Stress-induced phosphoprotein 1"/>
    <property type="match status" value="1"/>
</dbReference>
<dbReference type="SMART" id="SM00727">
    <property type="entry name" value="STI1"/>
    <property type="match status" value="2"/>
</dbReference>
<evidence type="ECO:0000256" key="6">
    <source>
        <dbReference type="ARBA" id="ARBA00066016"/>
    </source>
</evidence>
<dbReference type="Pfam" id="PF13432">
    <property type="entry name" value="TPR_16"/>
    <property type="match status" value="2"/>
</dbReference>
<protein>
    <recommendedName>
        <fullName evidence="7">Hsp70-Hsp90 organising protein</fullName>
    </recommendedName>
    <alternativeName>
        <fullName evidence="8">Stress-inducible protein 1</fullName>
    </alternativeName>
</protein>
<sequence>MTSVEAETHKAAGNKALQAKDYDEAIKCYTQALEVSAALPVTGEGAAPRHVYFSNRSAAYLSKGDAAAALEDAEQCIKANPTWPKGFSRKGAALHTMKRYDEAQAAYEGGLEVAPDDAGLASALEDVKKVKESSNKPRVNPLASIFAPENVARLAGHPVFCKYLLDSEFMAKIKLIQTDPNAFNTILQDKRIMDVFGFLTGIDMRAGDMDEQESEASTVKKEAAPAPAPAPEPAEEDLSEAEREERKRKHEALEAKERGNQHYMKKEFVEALAAYEDAIVKDPSNMAFLTNKAAVFFEQGDFTKTVAQCDEAIQVGRANRAPYPDVAKALVRKGKALAKQGDLANAIEAYRDAQMEHFDKTVERLIKSTEVERKKQEELAYVDPAKAVEAKDRGNEAFRAGKWPDAVKEYNEAIRRDPSNAAYHNNLAAALSKLMDFSAAKTACEKAIALDPKYVKAWAKKGDIEFFMKEYHRALESYKHGLEIEPNNSLCVQGLQKTSARIRDASSQEADMERAAHGMADPEVQAILGDPVIQQVLRDLQENPREGRQALSDPGVAAKIEKLINAGVLRTK</sequence>
<dbReference type="Proteomes" id="UP000019335">
    <property type="component" value="Chromosome 9"/>
</dbReference>
<evidence type="ECO:0000256" key="9">
    <source>
        <dbReference type="PROSITE-ProRule" id="PRU00339"/>
    </source>
</evidence>
<dbReference type="EMBL" id="AZIL01000696">
    <property type="protein sequence ID" value="EWM26282.1"/>
    <property type="molecule type" value="Genomic_DNA"/>
</dbReference>
<name>W7TJK4_9STRA</name>
<dbReference type="FunFam" id="1.10.260.100:FF:000002">
    <property type="entry name" value="Stress-induced-phosphoprotein 1 (Hsp70/Hsp90-organizing)"/>
    <property type="match status" value="1"/>
</dbReference>
<feature type="compositionally biased region" description="Basic and acidic residues" evidence="10">
    <location>
        <begin position="240"/>
        <end position="259"/>
    </location>
</feature>
<feature type="domain" description="STI1" evidence="11">
    <location>
        <begin position="521"/>
        <end position="560"/>
    </location>
</feature>
<comment type="subcellular location">
    <subcellularLocation>
        <location evidence="1">Cytoplasm</location>
    </subcellularLocation>
</comment>
<gene>
    <name evidence="12" type="ORF">Naga_100073g12</name>
</gene>
<keyword evidence="2" id="KW-0963">Cytoplasm</keyword>
<feature type="repeat" description="TPR" evidence="9">
    <location>
        <begin position="387"/>
        <end position="420"/>
    </location>
</feature>
<dbReference type="GO" id="GO:0051879">
    <property type="term" value="F:Hsp90 protein binding"/>
    <property type="evidence" value="ECO:0007669"/>
    <property type="project" value="TreeGrafter"/>
</dbReference>
<dbReference type="SMART" id="SM00028">
    <property type="entry name" value="TPR"/>
    <property type="match status" value="9"/>
</dbReference>
<dbReference type="Gene3D" id="1.10.260.100">
    <property type="match status" value="2"/>
</dbReference>
<organism evidence="12 13">
    <name type="scientific">Nannochloropsis gaditana</name>
    <dbReference type="NCBI Taxonomy" id="72520"/>
    <lineage>
        <taxon>Eukaryota</taxon>
        <taxon>Sar</taxon>
        <taxon>Stramenopiles</taxon>
        <taxon>Ochrophyta</taxon>
        <taxon>Eustigmatophyceae</taxon>
        <taxon>Eustigmatales</taxon>
        <taxon>Monodopsidaceae</taxon>
        <taxon>Nannochloropsis</taxon>
    </lineage>
</organism>
<feature type="repeat" description="TPR" evidence="9">
    <location>
        <begin position="84"/>
        <end position="117"/>
    </location>
</feature>
<dbReference type="SUPFAM" id="SSF48452">
    <property type="entry name" value="TPR-like"/>
    <property type="match status" value="3"/>
</dbReference>
<dbReference type="PROSITE" id="PS50005">
    <property type="entry name" value="TPR"/>
    <property type="match status" value="4"/>
</dbReference>
<evidence type="ECO:0000259" key="11">
    <source>
        <dbReference type="SMART" id="SM00727"/>
    </source>
</evidence>
<evidence type="ECO:0000256" key="8">
    <source>
        <dbReference type="ARBA" id="ARBA00076447"/>
    </source>
</evidence>
<proteinExistence type="predicted"/>
<dbReference type="OrthoDB" id="2423701at2759"/>
<feature type="region of interest" description="Disordered" evidence="10">
    <location>
        <begin position="209"/>
        <end position="259"/>
    </location>
</feature>
<keyword evidence="13" id="KW-1185">Reference proteome</keyword>
<reference evidence="12 13" key="1">
    <citation type="journal article" date="2014" name="Mol. Plant">
        <title>Chromosome Scale Genome Assembly and Transcriptome Profiling of Nannochloropsis gaditana in Nitrogen Depletion.</title>
        <authorList>
            <person name="Corteggiani Carpinelli E."/>
            <person name="Telatin A."/>
            <person name="Vitulo N."/>
            <person name="Forcato C."/>
            <person name="D'Angelo M."/>
            <person name="Schiavon R."/>
            <person name="Vezzi A."/>
            <person name="Giacometti G.M."/>
            <person name="Morosinotto T."/>
            <person name="Valle G."/>
        </authorList>
    </citation>
    <scope>NUCLEOTIDE SEQUENCE [LARGE SCALE GENOMIC DNA]</scope>
    <source>
        <strain evidence="12 13">B-31</strain>
    </source>
</reference>
<accession>W7TJK4</accession>
<feature type="repeat" description="TPR" evidence="9">
    <location>
        <begin position="6"/>
        <end position="39"/>
    </location>
</feature>
<evidence type="ECO:0000256" key="4">
    <source>
        <dbReference type="ARBA" id="ARBA00022803"/>
    </source>
</evidence>
<dbReference type="AlphaFoldDB" id="W7TJK4"/>
<comment type="caution">
    <text evidence="12">The sequence shown here is derived from an EMBL/GenBank/DDBJ whole genome shotgun (WGS) entry which is preliminary data.</text>
</comment>